<dbReference type="EMBL" id="JAENGP010000004">
    <property type="protein sequence ID" value="MBK1780575.1"/>
    <property type="molecule type" value="Genomic_DNA"/>
</dbReference>
<dbReference type="Pfam" id="PF11753">
    <property type="entry name" value="DUF3310"/>
    <property type="match status" value="1"/>
</dbReference>
<dbReference type="InterPro" id="IPR021739">
    <property type="entry name" value="SaV-like"/>
</dbReference>
<dbReference type="Proteomes" id="UP000635316">
    <property type="component" value="Unassembled WGS sequence"/>
</dbReference>
<evidence type="ECO:0000313" key="2">
    <source>
        <dbReference type="Proteomes" id="UP000635316"/>
    </source>
</evidence>
<gene>
    <name evidence="1" type="ORF">JHL22_05035</name>
</gene>
<sequence>MYGKTMMDREEMMADTKDQINHPSHYQGKVECIDAIEAATEGLVGIEAVCTGNAIKYLFRWKKKGGKEDLEKARRYINRILGDW</sequence>
<dbReference type="RefSeq" id="WP_200234587.1">
    <property type="nucleotide sequence ID" value="NZ_JAENGP010000004.1"/>
</dbReference>
<protein>
    <submittedName>
        <fullName evidence="1">DUF3310 domain-containing protein</fullName>
    </submittedName>
</protein>
<accession>A0ABS1EC36</accession>
<comment type="caution">
    <text evidence="1">The sequence shown here is derived from an EMBL/GenBank/DDBJ whole genome shotgun (WGS) entry which is preliminary data.</text>
</comment>
<reference evidence="1 2" key="1">
    <citation type="submission" date="2020-12" db="EMBL/GenBank/DDBJ databases">
        <authorList>
            <person name="Lu T."/>
            <person name="Wang Q."/>
            <person name="Han X."/>
        </authorList>
    </citation>
    <scope>NUCLEOTIDE SEQUENCE [LARGE SCALE GENOMIC DNA]</scope>
    <source>
        <strain evidence="1 2">WQ 585</strain>
    </source>
</reference>
<evidence type="ECO:0000313" key="1">
    <source>
        <dbReference type="EMBL" id="MBK1780575.1"/>
    </source>
</evidence>
<keyword evidence="2" id="KW-1185">Reference proteome</keyword>
<name>A0ABS1EC36_9BURK</name>
<organism evidence="1 2">
    <name type="scientific">Advenella mandrilli</name>
    <dbReference type="NCBI Taxonomy" id="2800330"/>
    <lineage>
        <taxon>Bacteria</taxon>
        <taxon>Pseudomonadati</taxon>
        <taxon>Pseudomonadota</taxon>
        <taxon>Betaproteobacteria</taxon>
        <taxon>Burkholderiales</taxon>
        <taxon>Alcaligenaceae</taxon>
    </lineage>
</organism>
<proteinExistence type="predicted"/>